<reference evidence="2 3" key="1">
    <citation type="submission" date="2024-02" db="EMBL/GenBank/DDBJ databases">
        <authorList>
            <person name="Vignale AGUSTIN F."/>
            <person name="Sosa J E."/>
            <person name="Modenutti C."/>
        </authorList>
    </citation>
    <scope>NUCLEOTIDE SEQUENCE [LARGE SCALE GENOMIC DNA]</scope>
</reference>
<dbReference type="Gene3D" id="2.40.70.10">
    <property type="entry name" value="Acid Proteases"/>
    <property type="match status" value="1"/>
</dbReference>
<comment type="caution">
    <text evidence="2">The sequence shown here is derived from an EMBL/GenBank/DDBJ whole genome shotgun (WGS) entry which is preliminary data.</text>
</comment>
<dbReference type="InterPro" id="IPR021109">
    <property type="entry name" value="Peptidase_aspartic_dom_sf"/>
</dbReference>
<dbReference type="AlphaFoldDB" id="A0ABC8SX72"/>
<accession>A0ABC8SX72</accession>
<keyword evidence="3" id="KW-1185">Reference proteome</keyword>
<organism evidence="2 3">
    <name type="scientific">Ilex paraguariensis</name>
    <name type="common">yerba mate</name>
    <dbReference type="NCBI Taxonomy" id="185542"/>
    <lineage>
        <taxon>Eukaryota</taxon>
        <taxon>Viridiplantae</taxon>
        <taxon>Streptophyta</taxon>
        <taxon>Embryophyta</taxon>
        <taxon>Tracheophyta</taxon>
        <taxon>Spermatophyta</taxon>
        <taxon>Magnoliopsida</taxon>
        <taxon>eudicotyledons</taxon>
        <taxon>Gunneridae</taxon>
        <taxon>Pentapetalae</taxon>
        <taxon>asterids</taxon>
        <taxon>campanulids</taxon>
        <taxon>Aquifoliales</taxon>
        <taxon>Aquifoliaceae</taxon>
        <taxon>Ilex</taxon>
    </lineage>
</organism>
<feature type="domain" description="Xylanase inhibitor C-terminal" evidence="1">
    <location>
        <begin position="56"/>
        <end position="113"/>
    </location>
</feature>
<evidence type="ECO:0000313" key="3">
    <source>
        <dbReference type="Proteomes" id="UP001642360"/>
    </source>
</evidence>
<dbReference type="InterPro" id="IPR032799">
    <property type="entry name" value="TAXi_C"/>
</dbReference>
<dbReference type="Proteomes" id="UP001642360">
    <property type="component" value="Unassembled WGS sequence"/>
</dbReference>
<evidence type="ECO:0000313" key="2">
    <source>
        <dbReference type="EMBL" id="CAK9161642.1"/>
    </source>
</evidence>
<gene>
    <name evidence="2" type="ORF">ILEXP_LOCUS30450</name>
</gene>
<dbReference type="SUPFAM" id="SSF50630">
    <property type="entry name" value="Acid proteases"/>
    <property type="match status" value="1"/>
</dbReference>
<name>A0ABC8SX72_9AQUA</name>
<dbReference type="Pfam" id="PF14541">
    <property type="entry name" value="TAXi_C"/>
    <property type="match status" value="1"/>
</dbReference>
<protein>
    <recommendedName>
        <fullName evidence="1">Xylanase inhibitor C-terminal domain-containing protein</fullName>
    </recommendedName>
</protein>
<evidence type="ECO:0000259" key="1">
    <source>
        <dbReference type="Pfam" id="PF14541"/>
    </source>
</evidence>
<sequence length="132" mass="14456">MVAAWQEAVNIIRTHVPSLSNVIKNHHAIQKRYETSSTSHVGLFGILCYEHGIEYSNYKEANITRIFPPVALNFAGGASMALKPTNYLVQDGATMWCIGFQKVQDPGITILGGSSSVNVSITSRKDEFINDG</sequence>
<proteinExistence type="predicted"/>
<dbReference type="EMBL" id="CAUOFW020003721">
    <property type="protein sequence ID" value="CAK9161642.1"/>
    <property type="molecule type" value="Genomic_DNA"/>
</dbReference>